<protein>
    <recommendedName>
        <fullName evidence="2">VWFA domain-containing protein</fullName>
    </recommendedName>
</protein>
<feature type="domain" description="VWFA" evidence="2">
    <location>
        <begin position="84"/>
        <end position="314"/>
    </location>
</feature>
<dbReference type="PROSITE" id="PS50234">
    <property type="entry name" value="VWFA"/>
    <property type="match status" value="1"/>
</dbReference>
<evidence type="ECO:0000313" key="3">
    <source>
        <dbReference type="EMBL" id="AKV03292.1"/>
    </source>
</evidence>
<dbReference type="PATRIC" id="fig|1391654.3.peg.10086"/>
<proteinExistence type="predicted"/>
<dbReference type="Proteomes" id="UP000064967">
    <property type="component" value="Chromosome"/>
</dbReference>
<dbReference type="AlphaFoldDB" id="A0A0K1QCB2"/>
<feature type="transmembrane region" description="Helical" evidence="1">
    <location>
        <begin position="15"/>
        <end position="34"/>
    </location>
</feature>
<evidence type="ECO:0000256" key="1">
    <source>
        <dbReference type="SAM" id="Phobius"/>
    </source>
</evidence>
<evidence type="ECO:0000313" key="4">
    <source>
        <dbReference type="Proteomes" id="UP000064967"/>
    </source>
</evidence>
<gene>
    <name evidence="3" type="ORF">AKJ09_09955</name>
</gene>
<dbReference type="EMBL" id="CP012333">
    <property type="protein sequence ID" value="AKV03292.1"/>
    <property type="molecule type" value="Genomic_DNA"/>
</dbReference>
<organism evidence="3 4">
    <name type="scientific">Labilithrix luteola</name>
    <dbReference type="NCBI Taxonomy" id="1391654"/>
    <lineage>
        <taxon>Bacteria</taxon>
        <taxon>Pseudomonadati</taxon>
        <taxon>Myxococcota</taxon>
        <taxon>Polyangia</taxon>
        <taxon>Polyangiales</taxon>
        <taxon>Labilitrichaceae</taxon>
        <taxon>Labilithrix</taxon>
    </lineage>
</organism>
<dbReference type="InterPro" id="IPR036465">
    <property type="entry name" value="vWFA_dom_sf"/>
</dbReference>
<keyword evidence="4" id="KW-1185">Reference proteome</keyword>
<dbReference type="OrthoDB" id="5506314at2"/>
<dbReference type="RefSeq" id="WP_146654084.1">
    <property type="nucleotide sequence ID" value="NZ_CP012333.1"/>
</dbReference>
<dbReference type="Pfam" id="PF13519">
    <property type="entry name" value="VWA_2"/>
    <property type="match status" value="1"/>
</dbReference>
<dbReference type="InterPro" id="IPR002035">
    <property type="entry name" value="VWF_A"/>
</dbReference>
<reference evidence="3 4" key="1">
    <citation type="submission" date="2015-08" db="EMBL/GenBank/DDBJ databases">
        <authorList>
            <person name="Babu N.S."/>
            <person name="Beckwith C.J."/>
            <person name="Beseler K.G."/>
            <person name="Brison A."/>
            <person name="Carone J.V."/>
            <person name="Caskin T.P."/>
            <person name="Diamond M."/>
            <person name="Durham M.E."/>
            <person name="Foxe J.M."/>
            <person name="Go M."/>
            <person name="Henderson B.A."/>
            <person name="Jones I.B."/>
            <person name="McGettigan J.A."/>
            <person name="Micheletti S.J."/>
            <person name="Nasrallah M.E."/>
            <person name="Ortiz D."/>
            <person name="Piller C.R."/>
            <person name="Privatt S.R."/>
            <person name="Schneider S.L."/>
            <person name="Sharp S."/>
            <person name="Smith T.C."/>
            <person name="Stanton J.D."/>
            <person name="Ullery H.E."/>
            <person name="Wilson R.J."/>
            <person name="Serrano M.G."/>
            <person name="Buck G."/>
            <person name="Lee V."/>
            <person name="Wang Y."/>
            <person name="Carvalho R."/>
            <person name="Voegtly L."/>
            <person name="Shi R."/>
            <person name="Duckworth R."/>
            <person name="Johnson A."/>
            <person name="Loviza R."/>
            <person name="Walstead R."/>
            <person name="Shah Z."/>
            <person name="Kiflezghi M."/>
            <person name="Wade K."/>
            <person name="Ball S.L."/>
            <person name="Bradley K.W."/>
            <person name="Asai D.J."/>
            <person name="Bowman C.A."/>
            <person name="Russell D.A."/>
            <person name="Pope W.H."/>
            <person name="Jacobs-Sera D."/>
            <person name="Hendrix R.W."/>
            <person name="Hatfull G.F."/>
        </authorList>
    </citation>
    <scope>NUCLEOTIDE SEQUENCE [LARGE SCALE GENOMIC DNA]</scope>
    <source>
        <strain evidence="3 4">DSM 27648</strain>
    </source>
</reference>
<accession>A0A0K1QCB2</accession>
<name>A0A0K1QCB2_9BACT</name>
<evidence type="ECO:0000259" key="2">
    <source>
        <dbReference type="PROSITE" id="PS50234"/>
    </source>
</evidence>
<keyword evidence="1" id="KW-1133">Transmembrane helix</keyword>
<dbReference type="CDD" id="cd00198">
    <property type="entry name" value="vWFA"/>
    <property type="match status" value="1"/>
</dbReference>
<sequence length="390" mass="41262">MPSDHIARHDSTRTLAGRVAVVGAALASIVLGAASCGSRTGLFVGEPDMSDSSTQIQPDAPIDAAPDVVPCVPGEFGFDLATAQLMFVLDRSGSMAFSLTSPTLPDPGEPSRWEALHDGLAEAIRPLDQQLAMGAKFYPEALSEDDLASTALACLTDNGVGIAPARGNAESILDVFFTTEPRGGTPTAEAIRLAAQYLADRRTVARTIVVATDGAPNCNGDLDGARCVCTAAGGDCRRSEYSCLDDTRTIDVIHQIAEVQKIPVFVIGLGSTERPEFLRVLDDMAVAGGRARPTVPRHYNVQSPVELRSALQTISDSIARCTYLTPSTPNDPNAIDVEINGVSIPRDTNHKNGWDWVDQAYGSLAFFGDACDRAQAATSKVNGRVSCEKD</sequence>
<keyword evidence="1" id="KW-0472">Membrane</keyword>
<dbReference type="KEGG" id="llu:AKJ09_09955"/>
<keyword evidence="1" id="KW-0812">Transmembrane</keyword>
<dbReference type="Gene3D" id="3.40.50.410">
    <property type="entry name" value="von Willebrand factor, type A domain"/>
    <property type="match status" value="1"/>
</dbReference>
<dbReference type="SMART" id="SM00327">
    <property type="entry name" value="VWA"/>
    <property type="match status" value="1"/>
</dbReference>
<dbReference type="SUPFAM" id="SSF53300">
    <property type="entry name" value="vWA-like"/>
    <property type="match status" value="1"/>
</dbReference>
<dbReference type="STRING" id="1391654.AKJ09_09955"/>